<evidence type="ECO:0000259" key="5">
    <source>
        <dbReference type="Pfam" id="PF01068"/>
    </source>
</evidence>
<dbReference type="GO" id="GO:0003910">
    <property type="term" value="F:DNA ligase (ATP) activity"/>
    <property type="evidence" value="ECO:0007669"/>
    <property type="project" value="UniProtKB-EC"/>
</dbReference>
<dbReference type="AlphaFoldDB" id="A0A512D5M9"/>
<dbReference type="EC" id="6.5.1.1" evidence="2"/>
<organism evidence="7 8">
    <name type="scientific">Terrabacter aerolatus</name>
    <dbReference type="NCBI Taxonomy" id="422442"/>
    <lineage>
        <taxon>Bacteria</taxon>
        <taxon>Bacillati</taxon>
        <taxon>Actinomycetota</taxon>
        <taxon>Actinomycetes</taxon>
        <taxon>Micrococcales</taxon>
        <taxon>Intrasporangiaceae</taxon>
        <taxon>Terrabacter</taxon>
    </lineage>
</organism>
<evidence type="ECO:0000256" key="1">
    <source>
        <dbReference type="ARBA" id="ARBA00007572"/>
    </source>
</evidence>
<proteinExistence type="inferred from homology"/>
<dbReference type="Gene3D" id="2.40.50.140">
    <property type="entry name" value="Nucleic acid-binding proteins"/>
    <property type="match status" value="1"/>
</dbReference>
<dbReference type="Gene3D" id="3.30.1490.70">
    <property type="match status" value="1"/>
</dbReference>
<dbReference type="InterPro" id="IPR012310">
    <property type="entry name" value="DNA_ligase_ATP-dep_cent"/>
</dbReference>
<evidence type="ECO:0000256" key="3">
    <source>
        <dbReference type="ARBA" id="ARBA00022598"/>
    </source>
</evidence>
<feature type="domain" description="DNA ligase ATP-dependent C-terminal" evidence="6">
    <location>
        <begin position="210"/>
        <end position="302"/>
    </location>
</feature>
<gene>
    <name evidence="7" type="ORF">TAE01_34000</name>
</gene>
<dbReference type="Proteomes" id="UP000321534">
    <property type="component" value="Unassembled WGS sequence"/>
</dbReference>
<sequence length="319" mass="34465">MRPMLATATTTIPVGDRWQHEVKWDGMRVLADVVDGELRLFSRTERDVTVAFPELRGLADEYADMLLDGEIVSMRDGVPSFAAMAERFHVTDARRAAMLAEAAPVTLMTFDLLRLYGVELLSRAWTDRRATLERLELAAPRWQTPPTFSDGVTLHAATKEQGLEGIVSKRTDSVYVPGLRSPHWLKSPHRGTVSVVIGGWRPESTGTVSRRLGAVLVGVPGPGGLRYLGRVGSGLAGKTGQALMRDLESLTSAESPFATDVPAEDSSGATWVHPVLVADVQSLGLSGQGKLRQPAYKGLRGDLTAVDVDSDVDDHGDGE</sequence>
<dbReference type="NCBIfam" id="TIGR02779">
    <property type="entry name" value="NHEJ_ligase_lig"/>
    <property type="match status" value="1"/>
</dbReference>
<dbReference type="PROSITE" id="PS00697">
    <property type="entry name" value="DNA_LIGASE_A1"/>
    <property type="match status" value="1"/>
</dbReference>
<dbReference type="EMBL" id="BJYX01000022">
    <property type="protein sequence ID" value="GEO31590.1"/>
    <property type="molecule type" value="Genomic_DNA"/>
</dbReference>
<dbReference type="CDD" id="cd07971">
    <property type="entry name" value="OBF_DNA_ligase_LigD"/>
    <property type="match status" value="1"/>
</dbReference>
<dbReference type="GO" id="GO:0006310">
    <property type="term" value="P:DNA recombination"/>
    <property type="evidence" value="ECO:0007669"/>
    <property type="project" value="InterPro"/>
</dbReference>
<accession>A0A512D5M9</accession>
<keyword evidence="8" id="KW-1185">Reference proteome</keyword>
<reference evidence="7 8" key="1">
    <citation type="submission" date="2019-07" db="EMBL/GenBank/DDBJ databases">
        <title>Whole genome shotgun sequence of Terrabacter aerolatus NBRC 106305.</title>
        <authorList>
            <person name="Hosoyama A."/>
            <person name="Uohara A."/>
            <person name="Ohji S."/>
            <person name="Ichikawa N."/>
        </authorList>
    </citation>
    <scope>NUCLEOTIDE SEQUENCE [LARGE SCALE GENOMIC DNA]</scope>
    <source>
        <strain evidence="7 8">NBRC 106305</strain>
    </source>
</reference>
<comment type="caution">
    <text evidence="7">The sequence shown here is derived from an EMBL/GenBank/DDBJ whole genome shotgun (WGS) entry which is preliminary data.</text>
</comment>
<dbReference type="GO" id="GO:0005524">
    <property type="term" value="F:ATP binding"/>
    <property type="evidence" value="ECO:0007669"/>
    <property type="project" value="InterPro"/>
</dbReference>
<evidence type="ECO:0000259" key="6">
    <source>
        <dbReference type="Pfam" id="PF04679"/>
    </source>
</evidence>
<dbReference type="InterPro" id="IPR016059">
    <property type="entry name" value="DNA_ligase_ATP-dep_CS"/>
</dbReference>
<feature type="domain" description="ATP-dependent DNA ligase family profile" evidence="5">
    <location>
        <begin position="3"/>
        <end position="186"/>
    </location>
</feature>
<dbReference type="PANTHER" id="PTHR45674:SF4">
    <property type="entry name" value="DNA LIGASE 1"/>
    <property type="match status" value="1"/>
</dbReference>
<evidence type="ECO:0000313" key="7">
    <source>
        <dbReference type="EMBL" id="GEO31590.1"/>
    </source>
</evidence>
<dbReference type="InterPro" id="IPR014146">
    <property type="entry name" value="LigD_ligase_dom"/>
</dbReference>
<dbReference type="InterPro" id="IPR012309">
    <property type="entry name" value="DNA_ligase_ATP-dep_C"/>
</dbReference>
<dbReference type="InterPro" id="IPR012340">
    <property type="entry name" value="NA-bd_OB-fold"/>
</dbReference>
<evidence type="ECO:0000256" key="2">
    <source>
        <dbReference type="ARBA" id="ARBA00012727"/>
    </source>
</evidence>
<dbReference type="Pfam" id="PF01068">
    <property type="entry name" value="DNA_ligase_A_M"/>
    <property type="match status" value="1"/>
</dbReference>
<keyword evidence="3" id="KW-0436">Ligase</keyword>
<name>A0A512D5M9_9MICO</name>
<comment type="similarity">
    <text evidence="1">Belongs to the ATP-dependent DNA ligase family.</text>
</comment>
<evidence type="ECO:0000256" key="4">
    <source>
        <dbReference type="ARBA" id="ARBA00034003"/>
    </source>
</evidence>
<dbReference type="PANTHER" id="PTHR45674">
    <property type="entry name" value="DNA LIGASE 1/3 FAMILY MEMBER"/>
    <property type="match status" value="1"/>
</dbReference>
<dbReference type="GO" id="GO:0006281">
    <property type="term" value="P:DNA repair"/>
    <property type="evidence" value="ECO:0007669"/>
    <property type="project" value="InterPro"/>
</dbReference>
<protein>
    <recommendedName>
        <fullName evidence="2">DNA ligase (ATP)</fullName>
        <ecNumber evidence="2">6.5.1.1</ecNumber>
    </recommendedName>
</protein>
<dbReference type="SUPFAM" id="SSF50249">
    <property type="entry name" value="Nucleic acid-binding proteins"/>
    <property type="match status" value="1"/>
</dbReference>
<dbReference type="Pfam" id="PF04679">
    <property type="entry name" value="DNA_ligase_A_C"/>
    <property type="match status" value="1"/>
</dbReference>
<evidence type="ECO:0000313" key="8">
    <source>
        <dbReference type="Proteomes" id="UP000321534"/>
    </source>
</evidence>
<dbReference type="RefSeq" id="WP_222594164.1">
    <property type="nucleotide sequence ID" value="NZ_BAAARO010000007.1"/>
</dbReference>
<dbReference type="CDD" id="cd07906">
    <property type="entry name" value="Adenylation_DNA_ligase_LigD_LigC"/>
    <property type="match status" value="1"/>
</dbReference>
<comment type="catalytic activity">
    <reaction evidence="4">
        <text>ATP + (deoxyribonucleotide)n-3'-hydroxyl + 5'-phospho-(deoxyribonucleotide)m = (deoxyribonucleotide)n+m + AMP + diphosphate.</text>
        <dbReference type="EC" id="6.5.1.1"/>
    </reaction>
</comment>
<dbReference type="InterPro" id="IPR050191">
    <property type="entry name" value="ATP-dep_DNA_ligase"/>
</dbReference>
<dbReference type="SUPFAM" id="SSF56091">
    <property type="entry name" value="DNA ligase/mRNA capping enzyme, catalytic domain"/>
    <property type="match status" value="1"/>
</dbReference>
<dbReference type="Gene3D" id="3.30.470.30">
    <property type="entry name" value="DNA ligase/mRNA capping enzyme"/>
    <property type="match status" value="1"/>
</dbReference>